<evidence type="ECO:0000256" key="10">
    <source>
        <dbReference type="ARBA" id="ARBA00023295"/>
    </source>
</evidence>
<evidence type="ECO:0000256" key="7">
    <source>
        <dbReference type="ARBA" id="ARBA00023024"/>
    </source>
</evidence>
<feature type="domain" description="GH18" evidence="16">
    <location>
        <begin position="165"/>
        <end position="460"/>
    </location>
</feature>
<dbReference type="GO" id="GO:0008843">
    <property type="term" value="F:endochitinase activity"/>
    <property type="evidence" value="ECO:0007669"/>
    <property type="project" value="UniProtKB-EC"/>
</dbReference>
<evidence type="ECO:0000256" key="11">
    <source>
        <dbReference type="ARBA" id="ARBA00023326"/>
    </source>
</evidence>
<feature type="compositionally biased region" description="Basic and acidic residues" evidence="14">
    <location>
        <begin position="1"/>
        <end position="11"/>
    </location>
</feature>
<dbReference type="EMBL" id="JAWRVI010000026">
    <property type="protein sequence ID" value="KAK4088227.1"/>
    <property type="molecule type" value="Genomic_DNA"/>
</dbReference>
<evidence type="ECO:0000256" key="5">
    <source>
        <dbReference type="ARBA" id="ARBA00022669"/>
    </source>
</evidence>
<dbReference type="AlphaFoldDB" id="A0A2U3ELU0"/>
<dbReference type="GO" id="GO:0006032">
    <property type="term" value="P:chitin catabolic process"/>
    <property type="evidence" value="ECO:0007669"/>
    <property type="project" value="UniProtKB-KW"/>
</dbReference>
<evidence type="ECO:0000313" key="17">
    <source>
        <dbReference type="EMBL" id="KAK4088227.1"/>
    </source>
</evidence>
<comment type="caution">
    <text evidence="18">The sequence shown here is derived from an EMBL/GenBank/DDBJ whole genome shotgun (WGS) entry which is preliminary data.</text>
</comment>
<dbReference type="SUPFAM" id="SSF51445">
    <property type="entry name" value="(Trans)glycosidases"/>
    <property type="match status" value="1"/>
</dbReference>
<reference evidence="18 19" key="2">
    <citation type="journal article" date="2016" name="Front. Microbiol.">
        <title>Genome and transcriptome sequences reveal the specific parasitism of the nematophagous Purpureocillium lilacinum 36-1.</title>
        <authorList>
            <person name="Xie J."/>
            <person name="Li S."/>
            <person name="Mo C."/>
            <person name="Xiao X."/>
            <person name="Peng D."/>
            <person name="Wang G."/>
            <person name="Xiao Y."/>
        </authorList>
    </citation>
    <scope>NUCLEOTIDE SEQUENCE [LARGE SCALE GENOMIC DNA]</scope>
    <source>
        <strain evidence="18 19">36-1</strain>
    </source>
</reference>
<comment type="subcellular location">
    <subcellularLocation>
        <location evidence="2">Secreted</location>
    </subcellularLocation>
</comment>
<dbReference type="InterPro" id="IPR001223">
    <property type="entry name" value="Glyco_hydro18_cat"/>
</dbReference>
<evidence type="ECO:0000313" key="18">
    <source>
        <dbReference type="EMBL" id="PWI75453.1"/>
    </source>
</evidence>
<evidence type="ECO:0000256" key="13">
    <source>
        <dbReference type="RuleBase" id="RU000489"/>
    </source>
</evidence>
<evidence type="ECO:0000256" key="6">
    <source>
        <dbReference type="ARBA" id="ARBA00022801"/>
    </source>
</evidence>
<dbReference type="PROSITE" id="PS51910">
    <property type="entry name" value="GH18_2"/>
    <property type="match status" value="1"/>
</dbReference>
<dbReference type="CDD" id="cd02877">
    <property type="entry name" value="GH18_hevamine_XipI_class_III"/>
    <property type="match status" value="1"/>
</dbReference>
<feature type="compositionally biased region" description="Pro residues" evidence="14">
    <location>
        <begin position="24"/>
        <end position="33"/>
    </location>
</feature>
<gene>
    <name evidence="18" type="ORF">PCL_06111</name>
    <name evidence="17" type="ORF">Purlil1_7420</name>
</gene>
<organism evidence="18 19">
    <name type="scientific">Purpureocillium lilacinum</name>
    <name type="common">Paecilomyces lilacinus</name>
    <dbReference type="NCBI Taxonomy" id="33203"/>
    <lineage>
        <taxon>Eukaryota</taxon>
        <taxon>Fungi</taxon>
        <taxon>Dikarya</taxon>
        <taxon>Ascomycota</taxon>
        <taxon>Pezizomycotina</taxon>
        <taxon>Sordariomycetes</taxon>
        <taxon>Hypocreomycetidae</taxon>
        <taxon>Hypocreales</taxon>
        <taxon>Ophiocordycipitaceae</taxon>
        <taxon>Purpureocillium</taxon>
    </lineage>
</organism>
<keyword evidence="10 13" id="KW-0326">Glycosidase</keyword>
<evidence type="ECO:0000313" key="19">
    <source>
        <dbReference type="Proteomes" id="UP000245956"/>
    </source>
</evidence>
<evidence type="ECO:0000256" key="3">
    <source>
        <dbReference type="ARBA" id="ARBA00012729"/>
    </source>
</evidence>
<dbReference type="Gene3D" id="3.20.20.80">
    <property type="entry name" value="Glycosidases"/>
    <property type="match status" value="1"/>
</dbReference>
<comment type="similarity">
    <text evidence="12">Belongs to the glycosyl hydrolase 18 family. Chitinase class III subfamily.</text>
</comment>
<evidence type="ECO:0000256" key="1">
    <source>
        <dbReference type="ARBA" id="ARBA00000822"/>
    </source>
</evidence>
<keyword evidence="15" id="KW-0812">Transmembrane</keyword>
<keyword evidence="15" id="KW-1133">Transmembrane helix</keyword>
<dbReference type="InterPro" id="IPR001579">
    <property type="entry name" value="Glyco_hydro_18_chit_AS"/>
</dbReference>
<dbReference type="PANTHER" id="PTHR45708">
    <property type="entry name" value="ENDOCHITINASE"/>
    <property type="match status" value="1"/>
</dbReference>
<dbReference type="PANTHER" id="PTHR45708:SF49">
    <property type="entry name" value="ENDOCHITINASE"/>
    <property type="match status" value="1"/>
</dbReference>
<evidence type="ECO:0000259" key="16">
    <source>
        <dbReference type="PROSITE" id="PS51910"/>
    </source>
</evidence>
<proteinExistence type="inferred from homology"/>
<dbReference type="Pfam" id="PF00704">
    <property type="entry name" value="Glyco_hydro_18"/>
    <property type="match status" value="1"/>
</dbReference>
<dbReference type="PROSITE" id="PS01095">
    <property type="entry name" value="GH18_1"/>
    <property type="match status" value="1"/>
</dbReference>
<sequence length="460" mass="49115">MISRLPSRDTGHATIHPPSSAPTCLPPNPPLLPTPKERASRTQPDSQLSFSTSPRDKRHPSHVSLHPSNTPRSPYPLPTPSMASHARVVGHHVVAIARWGAQHGDRRRTSASKLWRVFAGQMICPPALILCSVVSIMSFRSFASAASLLAALPLALAGFDPGSSKNIAVYWGQNSYGQKDSQQNLATYCANSDVNIIPLAFMNGITPPITNFASAGDKCDKFPDNPNLLKCPEIEADINTCQTKYGKTIVLSLGGATYTQGGWGSTGDAESAAESVWAMFGPVQSGSNVDRPFGSAVVDGFDFDFESSANNLPAFGAKLRSLMDGAGGKKFYLTAAPQCVFPDAAVGSTLDAVAFDFIMIQFYNNWCGVSNFQVGSDTQNAFNFDVWDKWAKGSKNPNVKALLGIPANTGAGGGYTNGEKLKAAIQYSKKFSSFGGVMMWDMSQLWANNGFLSEVVGDLA</sequence>
<keyword evidence="8" id="KW-0843">Virulence</keyword>
<evidence type="ECO:0000313" key="20">
    <source>
        <dbReference type="Proteomes" id="UP001287286"/>
    </source>
</evidence>
<reference evidence="18" key="1">
    <citation type="submission" date="2015-05" db="EMBL/GenBank/DDBJ databases">
        <authorList>
            <person name="Wang D.B."/>
            <person name="Wang M."/>
        </authorList>
    </citation>
    <scope>NUCLEOTIDE SEQUENCE</scope>
    <source>
        <strain evidence="18">36-1</strain>
    </source>
</reference>
<evidence type="ECO:0000256" key="8">
    <source>
        <dbReference type="ARBA" id="ARBA00023026"/>
    </source>
</evidence>
<dbReference type="GO" id="GO:0000272">
    <property type="term" value="P:polysaccharide catabolic process"/>
    <property type="evidence" value="ECO:0007669"/>
    <property type="project" value="UniProtKB-KW"/>
</dbReference>
<dbReference type="EC" id="3.2.1.14" evidence="3"/>
<keyword evidence="20" id="KW-1185">Reference proteome</keyword>
<dbReference type="InterPro" id="IPR050542">
    <property type="entry name" value="Glycosyl_Hydrlase18_Chitinase"/>
</dbReference>
<dbReference type="GO" id="GO:0005576">
    <property type="term" value="C:extracellular region"/>
    <property type="evidence" value="ECO:0007669"/>
    <property type="project" value="UniProtKB-SubCell"/>
</dbReference>
<dbReference type="Proteomes" id="UP000245956">
    <property type="component" value="Unassembled WGS sequence"/>
</dbReference>
<dbReference type="GO" id="GO:0008061">
    <property type="term" value="F:chitin binding"/>
    <property type="evidence" value="ECO:0007669"/>
    <property type="project" value="UniProtKB-KW"/>
</dbReference>
<accession>A0A2U3ELU0</accession>
<evidence type="ECO:0000256" key="15">
    <source>
        <dbReference type="SAM" id="Phobius"/>
    </source>
</evidence>
<dbReference type="InterPro" id="IPR017853">
    <property type="entry name" value="GH"/>
</dbReference>
<feature type="compositionally biased region" description="Polar residues" evidence="14">
    <location>
        <begin position="41"/>
        <end position="53"/>
    </location>
</feature>
<keyword evidence="7" id="KW-0146">Chitin degradation</keyword>
<evidence type="ECO:0000256" key="4">
    <source>
        <dbReference type="ARBA" id="ARBA00022525"/>
    </source>
</evidence>
<dbReference type="EMBL" id="LCWV01000002">
    <property type="protein sequence ID" value="PWI75453.1"/>
    <property type="molecule type" value="Genomic_DNA"/>
</dbReference>
<name>A0A2U3ELU0_PURLI</name>
<keyword evidence="5" id="KW-0147">Chitin-binding</keyword>
<keyword evidence="9" id="KW-0119">Carbohydrate metabolism</keyword>
<evidence type="ECO:0000256" key="9">
    <source>
        <dbReference type="ARBA" id="ARBA00023277"/>
    </source>
</evidence>
<evidence type="ECO:0000256" key="2">
    <source>
        <dbReference type="ARBA" id="ARBA00004613"/>
    </source>
</evidence>
<feature type="region of interest" description="Disordered" evidence="14">
    <location>
        <begin position="1"/>
        <end position="82"/>
    </location>
</feature>
<reference evidence="17" key="3">
    <citation type="submission" date="2023-11" db="EMBL/GenBank/DDBJ databases">
        <authorList>
            <person name="Beijen E."/>
            <person name="Ohm R.A."/>
        </authorList>
    </citation>
    <scope>NUCLEOTIDE SEQUENCE</scope>
    <source>
        <strain evidence="17">CBS 150709</strain>
    </source>
</reference>
<keyword evidence="6 13" id="KW-0378">Hydrolase</keyword>
<keyword evidence="11" id="KW-0624">Polysaccharide degradation</keyword>
<keyword evidence="15" id="KW-0472">Membrane</keyword>
<dbReference type="InterPro" id="IPR045321">
    <property type="entry name" value="Cts1-like"/>
</dbReference>
<feature type="transmembrane region" description="Helical" evidence="15">
    <location>
        <begin position="114"/>
        <end position="136"/>
    </location>
</feature>
<comment type="catalytic activity">
    <reaction evidence="1">
        <text>Random endo-hydrolysis of N-acetyl-beta-D-glucosaminide (1-&gt;4)-beta-linkages in chitin and chitodextrins.</text>
        <dbReference type="EC" id="3.2.1.14"/>
    </reaction>
</comment>
<evidence type="ECO:0000256" key="12">
    <source>
        <dbReference type="ARBA" id="ARBA00025727"/>
    </source>
</evidence>
<keyword evidence="4" id="KW-0964">Secreted</keyword>
<protein>
    <recommendedName>
        <fullName evidence="3">chitinase</fullName>
        <ecNumber evidence="3">3.2.1.14</ecNumber>
    </recommendedName>
</protein>
<reference evidence="17 20" key="4">
    <citation type="journal article" date="2024" name="Microbiol. Resour. Announc.">
        <title>Genome annotations for the ascomycete fungi Trichoderma harzianum, Trichoderma aggressivum, and Purpureocillium lilacinum.</title>
        <authorList>
            <person name="Beijen E.P.W."/>
            <person name="Ohm R.A."/>
        </authorList>
    </citation>
    <scope>NUCLEOTIDE SEQUENCE [LARGE SCALE GENOMIC DNA]</scope>
    <source>
        <strain evidence="17 20">CBS 150709</strain>
    </source>
</reference>
<dbReference type="Proteomes" id="UP001287286">
    <property type="component" value="Unassembled WGS sequence"/>
</dbReference>
<evidence type="ECO:0000256" key="14">
    <source>
        <dbReference type="SAM" id="MobiDB-lite"/>
    </source>
</evidence>